<keyword evidence="7" id="KW-0378">Hydrolase</keyword>
<evidence type="ECO:0000256" key="1">
    <source>
        <dbReference type="ARBA" id="ARBA00001526"/>
    </source>
</evidence>
<feature type="domain" description="Beta-lactamase class A catalytic" evidence="6">
    <location>
        <begin position="49"/>
        <end position="309"/>
    </location>
</feature>
<dbReference type="PROSITE" id="PS51318">
    <property type="entry name" value="TAT"/>
    <property type="match status" value="1"/>
</dbReference>
<dbReference type="InterPro" id="IPR012338">
    <property type="entry name" value="Beta-lactam/transpept-like"/>
</dbReference>
<evidence type="ECO:0000256" key="5">
    <source>
        <dbReference type="SAM" id="SignalP"/>
    </source>
</evidence>
<protein>
    <recommendedName>
        <fullName evidence="3">beta-lactamase</fullName>
        <ecNumber evidence="3">3.5.2.6</ecNumber>
    </recommendedName>
    <alternativeName>
        <fullName evidence="4">Penicillinase</fullName>
    </alternativeName>
</protein>
<evidence type="ECO:0000259" key="6">
    <source>
        <dbReference type="Pfam" id="PF13354"/>
    </source>
</evidence>
<proteinExistence type="inferred from homology"/>
<dbReference type="EC" id="3.5.2.6" evidence="3"/>
<comment type="catalytic activity">
    <reaction evidence="1">
        <text>a beta-lactam + H2O = a substituted beta-amino acid</text>
        <dbReference type="Rhea" id="RHEA:20401"/>
        <dbReference type="ChEBI" id="CHEBI:15377"/>
        <dbReference type="ChEBI" id="CHEBI:35627"/>
        <dbReference type="ChEBI" id="CHEBI:140347"/>
        <dbReference type="EC" id="3.5.2.6"/>
    </reaction>
</comment>
<evidence type="ECO:0000313" key="8">
    <source>
        <dbReference type="Proteomes" id="UP001596104"/>
    </source>
</evidence>
<feature type="signal peptide" evidence="5">
    <location>
        <begin position="1"/>
        <end position="25"/>
    </location>
</feature>
<dbReference type="PRINTS" id="PR00118">
    <property type="entry name" value="BLACTAMASEA"/>
</dbReference>
<reference evidence="8" key="1">
    <citation type="journal article" date="2019" name="Int. J. Syst. Evol. Microbiol.">
        <title>The Global Catalogue of Microorganisms (GCM) 10K type strain sequencing project: providing services to taxonomists for standard genome sequencing and annotation.</title>
        <authorList>
            <consortium name="The Broad Institute Genomics Platform"/>
            <consortium name="The Broad Institute Genome Sequencing Center for Infectious Disease"/>
            <person name="Wu L."/>
            <person name="Ma J."/>
        </authorList>
    </citation>
    <scope>NUCLEOTIDE SEQUENCE [LARGE SCALE GENOMIC DNA]</scope>
    <source>
        <strain evidence="8">CGMCC 1.16326</strain>
    </source>
</reference>
<dbReference type="Gene3D" id="3.40.710.10">
    <property type="entry name" value="DD-peptidase/beta-lactamase superfamily"/>
    <property type="match status" value="1"/>
</dbReference>
<gene>
    <name evidence="7" type="primary">bla</name>
    <name evidence="7" type="ORF">ACFPPC_20965</name>
</gene>
<dbReference type="InterPro" id="IPR006311">
    <property type="entry name" value="TAT_signal"/>
</dbReference>
<evidence type="ECO:0000313" key="7">
    <source>
        <dbReference type="EMBL" id="MFC5395114.1"/>
    </source>
</evidence>
<comment type="caution">
    <text evidence="7">The sequence shown here is derived from an EMBL/GenBank/DDBJ whole genome shotgun (WGS) entry which is preliminary data.</text>
</comment>
<dbReference type="InterPro" id="IPR000871">
    <property type="entry name" value="Beta-lactam_class-A"/>
</dbReference>
<evidence type="ECO:0000256" key="3">
    <source>
        <dbReference type="ARBA" id="ARBA00012865"/>
    </source>
</evidence>
<dbReference type="InterPro" id="IPR045155">
    <property type="entry name" value="Beta-lactam_cat"/>
</dbReference>
<dbReference type="Proteomes" id="UP001596104">
    <property type="component" value="Unassembled WGS sequence"/>
</dbReference>
<keyword evidence="8" id="KW-1185">Reference proteome</keyword>
<dbReference type="SUPFAM" id="SSF56601">
    <property type="entry name" value="beta-lactamase/transpeptidase-like"/>
    <property type="match status" value="1"/>
</dbReference>
<dbReference type="EMBL" id="JBHSLV010000035">
    <property type="protein sequence ID" value="MFC5395114.1"/>
    <property type="molecule type" value="Genomic_DNA"/>
</dbReference>
<dbReference type="GO" id="GO:0008800">
    <property type="term" value="F:beta-lactamase activity"/>
    <property type="evidence" value="ECO:0007669"/>
    <property type="project" value="UniProtKB-EC"/>
</dbReference>
<dbReference type="PANTHER" id="PTHR35333">
    <property type="entry name" value="BETA-LACTAMASE"/>
    <property type="match status" value="1"/>
</dbReference>
<evidence type="ECO:0000256" key="4">
    <source>
        <dbReference type="ARBA" id="ARBA00030171"/>
    </source>
</evidence>
<name>A0ABW0HGK9_9HYPH</name>
<feature type="chain" id="PRO_5046203009" description="beta-lactamase" evidence="5">
    <location>
        <begin position="26"/>
        <end position="336"/>
    </location>
</feature>
<dbReference type="RefSeq" id="WP_377010871.1">
    <property type="nucleotide sequence ID" value="NZ_JBHSLV010000035.1"/>
</dbReference>
<dbReference type="PANTHER" id="PTHR35333:SF3">
    <property type="entry name" value="BETA-LACTAMASE-TYPE TRANSPEPTIDASE FOLD CONTAINING PROTEIN"/>
    <property type="match status" value="1"/>
</dbReference>
<organism evidence="7 8">
    <name type="scientific">Bosea vestrisii</name>
    <dbReference type="NCBI Taxonomy" id="151416"/>
    <lineage>
        <taxon>Bacteria</taxon>
        <taxon>Pseudomonadati</taxon>
        <taxon>Pseudomonadota</taxon>
        <taxon>Alphaproteobacteria</taxon>
        <taxon>Hyphomicrobiales</taxon>
        <taxon>Boseaceae</taxon>
        <taxon>Bosea</taxon>
    </lineage>
</organism>
<evidence type="ECO:0000256" key="2">
    <source>
        <dbReference type="ARBA" id="ARBA00009009"/>
    </source>
</evidence>
<dbReference type="NCBIfam" id="NF033103">
    <property type="entry name" value="bla_class_A"/>
    <property type="match status" value="1"/>
</dbReference>
<accession>A0ABW0HGK9</accession>
<keyword evidence="5" id="KW-0732">Signal</keyword>
<dbReference type="Pfam" id="PF13354">
    <property type="entry name" value="Beta-lactamase2"/>
    <property type="match status" value="1"/>
</dbReference>
<comment type="similarity">
    <text evidence="2">Belongs to the class-A beta-lactamase family.</text>
</comment>
<sequence>MPTRRAFAYACSATLAAIAASPAFADWDKARLDAGIKTVEQSTKGRIGVGLIDLKDRKSWSYRGAEPFPLQSVFKLPLAIGVLQAVEAGKLKLDQPITVTRNDLSLYHSPLAKAFKGERNEYPLRELLTRSTAESDNTAADLLLRLIGGPQALTAILRDGGVTGISVDRYERVFQPEILGLPGYGWDQQIDTAKFYAAISAIPAAERRKRLQATLTDKRDAASPEASIAFLEGLAKGTWLREPAHAALLDKLMAESKTGPNRIKAGLPKGARFAHKTGLGPSADGLNHATNDIGIVTLPDGRRFAIAVYLAGAQVGEKEREAAHAAVAKLAVESLR</sequence>